<accession>A0A100JT20</accession>
<gene>
    <name evidence="3" type="ORF">SsS58_05577</name>
</gene>
<proteinExistence type="predicted"/>
<feature type="transmembrane region" description="Helical" evidence="2">
    <location>
        <begin position="37"/>
        <end position="59"/>
    </location>
</feature>
<feature type="transmembrane region" description="Helical" evidence="2">
    <location>
        <begin position="133"/>
        <end position="154"/>
    </location>
</feature>
<sequence length="218" mass="23657">MFPRGPAVTAGPPLLNTFKEGRTLPGMSDRAALLKGIRAWLVFFVVCLVLSGATAFPLVHELRWTEELLRSLSVGERLPALMEWIERVRAGLDEADAAYPFLLYGTDWLAFAHLVIGVAFYGPYRDPVRNVWVVEFGMIACAGIVPLALICGPIRGIPFWWTVIDMSFGVFGVIPLYVVRQRIKRLEALTGRWDGGGAAGTDDGGGATAVPAASAPSR</sequence>
<protein>
    <recommendedName>
        <fullName evidence="5">Cytoplasmic membrane protein</fullName>
    </recommendedName>
</protein>
<dbReference type="EMBL" id="BCMM01000028">
    <property type="protein sequence ID" value="GAQ65169.1"/>
    <property type="molecule type" value="Genomic_DNA"/>
</dbReference>
<keyword evidence="2" id="KW-0812">Transmembrane</keyword>
<feature type="region of interest" description="Disordered" evidence="1">
    <location>
        <begin position="197"/>
        <end position="218"/>
    </location>
</feature>
<evidence type="ECO:0008006" key="5">
    <source>
        <dbReference type="Google" id="ProtNLM"/>
    </source>
</evidence>
<feature type="compositionally biased region" description="Gly residues" evidence="1">
    <location>
        <begin position="197"/>
        <end position="207"/>
    </location>
</feature>
<reference evidence="4" key="3">
    <citation type="submission" date="2016-02" db="EMBL/GenBank/DDBJ databases">
        <title>Draft genome of pathogenic Streptomyces sp. in Japan.</title>
        <authorList>
            <person name="Tomihama T."/>
            <person name="Ikenaga M."/>
            <person name="Sakai M."/>
            <person name="Okubo T."/>
            <person name="Ikeda S."/>
        </authorList>
    </citation>
    <scope>NUCLEOTIDE SEQUENCE [LARGE SCALE GENOMIC DNA]</scope>
    <source>
        <strain evidence="4">S58</strain>
    </source>
</reference>
<evidence type="ECO:0000313" key="3">
    <source>
        <dbReference type="EMBL" id="GAQ65169.1"/>
    </source>
</evidence>
<reference evidence="4" key="1">
    <citation type="submission" date="2015-11" db="EMBL/GenBank/DDBJ databases">
        <authorList>
            <consortium name="Cross-ministerial Strategic Innovation Promotion Program (SIP) consortium"/>
            <person name="Tomihama T."/>
            <person name="Ikenaga M."/>
            <person name="Sakai M."/>
            <person name="Okubo T."/>
            <person name="Ikeda S."/>
        </authorList>
    </citation>
    <scope>NUCLEOTIDE SEQUENCE [LARGE SCALE GENOMIC DNA]</scope>
    <source>
        <strain evidence="4">S58</strain>
    </source>
</reference>
<evidence type="ECO:0000313" key="4">
    <source>
        <dbReference type="Proteomes" id="UP000067448"/>
    </source>
</evidence>
<keyword evidence="2" id="KW-0472">Membrane</keyword>
<organism evidence="3 4">
    <name type="scientific">Streptomyces scabiei</name>
    <dbReference type="NCBI Taxonomy" id="1930"/>
    <lineage>
        <taxon>Bacteria</taxon>
        <taxon>Bacillati</taxon>
        <taxon>Actinomycetota</taxon>
        <taxon>Actinomycetes</taxon>
        <taxon>Kitasatosporales</taxon>
        <taxon>Streptomycetaceae</taxon>
        <taxon>Streptomyces</taxon>
    </lineage>
</organism>
<keyword evidence="2" id="KW-1133">Transmembrane helix</keyword>
<comment type="caution">
    <text evidence="3">The sequence shown here is derived from an EMBL/GenBank/DDBJ whole genome shotgun (WGS) entry which is preliminary data.</text>
</comment>
<reference evidence="3 4" key="2">
    <citation type="journal article" date="2016" name="Genome Announc.">
        <title>Draft Genome Sequences of Streptomyces scabiei S58, Streptomyces turgidiscabies T45, and Streptomyces acidiscabies a10, the Pathogens of Potato Common Scab, Isolated in Japan.</title>
        <authorList>
            <person name="Tomihama T."/>
            <person name="Nishi Y."/>
            <person name="Sakai M."/>
            <person name="Ikenaga M."/>
            <person name="Okubo T."/>
            <person name="Ikeda S."/>
        </authorList>
    </citation>
    <scope>NUCLEOTIDE SEQUENCE [LARGE SCALE GENOMIC DNA]</scope>
    <source>
        <strain evidence="3 4">S58</strain>
    </source>
</reference>
<feature type="transmembrane region" description="Helical" evidence="2">
    <location>
        <begin position="101"/>
        <end position="121"/>
    </location>
</feature>
<name>A0A100JT20_STRSC</name>
<feature type="transmembrane region" description="Helical" evidence="2">
    <location>
        <begin position="160"/>
        <end position="179"/>
    </location>
</feature>
<dbReference type="Proteomes" id="UP000067448">
    <property type="component" value="Unassembled WGS sequence"/>
</dbReference>
<evidence type="ECO:0000256" key="1">
    <source>
        <dbReference type="SAM" id="MobiDB-lite"/>
    </source>
</evidence>
<dbReference type="AlphaFoldDB" id="A0A100JT20"/>
<evidence type="ECO:0000256" key="2">
    <source>
        <dbReference type="SAM" id="Phobius"/>
    </source>
</evidence>